<keyword evidence="4" id="KW-1185">Reference proteome</keyword>
<evidence type="ECO:0000256" key="1">
    <source>
        <dbReference type="SAM" id="SignalP"/>
    </source>
</evidence>
<keyword evidence="1" id="KW-0732">Signal</keyword>
<dbReference type="Pfam" id="PF22322">
    <property type="entry name" value="DUF6973"/>
    <property type="match status" value="1"/>
</dbReference>
<reference evidence="3" key="2">
    <citation type="submission" date="2020-09" db="EMBL/GenBank/DDBJ databases">
        <authorList>
            <person name="Sun Q."/>
            <person name="Zhou Y."/>
        </authorList>
    </citation>
    <scope>NUCLEOTIDE SEQUENCE</scope>
    <source>
        <strain evidence="3">CGMCC 1.16134</strain>
    </source>
</reference>
<feature type="chain" id="PRO_5037862078" description="DUF6973 domain-containing protein" evidence="1">
    <location>
        <begin position="29"/>
        <end position="313"/>
    </location>
</feature>
<gene>
    <name evidence="3" type="ORF">GCM10010912_69550</name>
</gene>
<name>A0A917LE48_9BACL</name>
<organism evidence="3 4">
    <name type="scientific">Paenibacillus albidus</name>
    <dbReference type="NCBI Taxonomy" id="2041023"/>
    <lineage>
        <taxon>Bacteria</taxon>
        <taxon>Bacillati</taxon>
        <taxon>Bacillota</taxon>
        <taxon>Bacilli</taxon>
        <taxon>Bacillales</taxon>
        <taxon>Paenibacillaceae</taxon>
        <taxon>Paenibacillus</taxon>
    </lineage>
</organism>
<dbReference type="RefSeq" id="WP_189032830.1">
    <property type="nucleotide sequence ID" value="NZ_BMKR01000087.1"/>
</dbReference>
<accession>A0A917LE48</accession>
<evidence type="ECO:0000313" key="4">
    <source>
        <dbReference type="Proteomes" id="UP000637643"/>
    </source>
</evidence>
<dbReference type="EMBL" id="BMKR01000087">
    <property type="protein sequence ID" value="GGG15224.1"/>
    <property type="molecule type" value="Genomic_DNA"/>
</dbReference>
<protein>
    <recommendedName>
        <fullName evidence="2">DUF6973 domain-containing protein</fullName>
    </recommendedName>
</protein>
<evidence type="ECO:0000259" key="2">
    <source>
        <dbReference type="Pfam" id="PF22322"/>
    </source>
</evidence>
<comment type="caution">
    <text evidence="3">The sequence shown here is derived from an EMBL/GenBank/DDBJ whole genome shotgun (WGS) entry which is preliminary data.</text>
</comment>
<dbReference type="InterPro" id="IPR054246">
    <property type="entry name" value="DUF6973"/>
</dbReference>
<feature type="domain" description="DUF6973" evidence="2">
    <location>
        <begin position="170"/>
        <end position="275"/>
    </location>
</feature>
<dbReference type="AlphaFoldDB" id="A0A917LE48"/>
<proteinExistence type="predicted"/>
<dbReference type="Proteomes" id="UP000637643">
    <property type="component" value="Unassembled WGS sequence"/>
</dbReference>
<reference evidence="3" key="1">
    <citation type="journal article" date="2014" name="Int. J. Syst. Evol. Microbiol.">
        <title>Complete genome sequence of Corynebacterium casei LMG S-19264T (=DSM 44701T), isolated from a smear-ripened cheese.</title>
        <authorList>
            <consortium name="US DOE Joint Genome Institute (JGI-PGF)"/>
            <person name="Walter F."/>
            <person name="Albersmeier A."/>
            <person name="Kalinowski J."/>
            <person name="Ruckert C."/>
        </authorList>
    </citation>
    <scope>NUCLEOTIDE SEQUENCE</scope>
    <source>
        <strain evidence="3">CGMCC 1.16134</strain>
    </source>
</reference>
<sequence>MLILSAKKVTAVSILVATILNVPTYASAQEEKIKSVTDAVYQEDITSELVDSDFDFISEAIDSSAIQALEDYKVFYSNIALKDYSELTPEEIDQMTVHLNKIISILDSHNENGNLIQPMGYDESALSKMIELNYSLYNSGLSTLDILEGANAATPARKAGEAYALAHGWGTTTWDNPADALRHFSWNFLMGQRIGVITARSIADTHEAALVAAKRAMAEMPGLSKTEQSVYGAALINDIITYTRASYSSFNATFNNSSIMDINNNSQGRKYSQRSYAIDDYMAAFNDAYWSDIEWYDTGVGTADRERAFGVWQ</sequence>
<feature type="signal peptide" evidence="1">
    <location>
        <begin position="1"/>
        <end position="28"/>
    </location>
</feature>
<evidence type="ECO:0000313" key="3">
    <source>
        <dbReference type="EMBL" id="GGG15224.1"/>
    </source>
</evidence>